<accession>A0A4Q2K9W1</accession>
<dbReference type="Proteomes" id="UP000291269">
    <property type="component" value="Unassembled WGS sequence"/>
</dbReference>
<keyword evidence="1 3" id="KW-0378">Hydrolase</keyword>
<dbReference type="RefSeq" id="WP_129223943.1">
    <property type="nucleotide sequence ID" value="NZ_SDOZ01000002.1"/>
</dbReference>
<dbReference type="GO" id="GO:0016787">
    <property type="term" value="F:hydrolase activity"/>
    <property type="evidence" value="ECO:0007669"/>
    <property type="project" value="UniProtKB-KW"/>
</dbReference>
<dbReference type="InterPro" id="IPR029058">
    <property type="entry name" value="AB_hydrolase_fold"/>
</dbReference>
<evidence type="ECO:0000313" key="3">
    <source>
        <dbReference type="EMBL" id="RXZ61345.1"/>
    </source>
</evidence>
<dbReference type="InterPro" id="IPR013094">
    <property type="entry name" value="AB_hydrolase_3"/>
</dbReference>
<dbReference type="AlphaFoldDB" id="A0A4Q2K9W1"/>
<gene>
    <name evidence="3" type="ORF">ESZ91_02860</name>
</gene>
<keyword evidence="4" id="KW-1185">Reference proteome</keyword>
<dbReference type="Pfam" id="PF07859">
    <property type="entry name" value="Abhydrolase_3"/>
    <property type="match status" value="1"/>
</dbReference>
<proteinExistence type="predicted"/>
<dbReference type="SUPFAM" id="SSF53474">
    <property type="entry name" value="alpha/beta-Hydrolases"/>
    <property type="match status" value="1"/>
</dbReference>
<dbReference type="InterPro" id="IPR050300">
    <property type="entry name" value="GDXG_lipolytic_enzyme"/>
</dbReference>
<dbReference type="OrthoDB" id="9815425at2"/>
<dbReference type="Gene3D" id="3.40.50.1820">
    <property type="entry name" value="alpha/beta hydrolase"/>
    <property type="match status" value="1"/>
</dbReference>
<evidence type="ECO:0000259" key="2">
    <source>
        <dbReference type="Pfam" id="PF07859"/>
    </source>
</evidence>
<feature type="domain" description="Alpha/beta hydrolase fold-3" evidence="2">
    <location>
        <begin position="62"/>
        <end position="263"/>
    </location>
</feature>
<sequence>MLDKFIISCTRKLIGSSDKKRKKTQKPLDGVDVARDIMTENEPVFYDVYRDCARQGALPVIFDIHGGGWVYGDKALNDVYITHLARRGYAVVSPEYRLLADGADLKAQIKDLSDCMADAYKRREELGLDFSRAYLAGDSAGGHLATLLWSIAHSERLQALYGVQAPPFSVRAIGLSHPVPDPAAKLGGVMGANLRMLQKHFSKDPEILQNMSICRFAKEIPLPKIFLISCGKDALSPLSVDFAHWLEENGAEYVFKFYDKKDHPKLSHVFDVAFPHYEESQQAISEMLDFFEKA</sequence>
<reference evidence="3 4" key="1">
    <citation type="journal article" date="2019" name="Gut">
        <title>Antibiotics-induced monodominance of a novel gut bacterial order.</title>
        <authorList>
            <person name="Hildebrand F."/>
            <person name="Moitinho-Silva L."/>
            <person name="Blasche S."/>
            <person name="Jahn M.T."/>
            <person name="Gossmann T.I."/>
            <person name="Heuerta-Cepas J."/>
            <person name="Hercog R."/>
            <person name="Luetge M."/>
            <person name="Bahram M."/>
            <person name="Pryszlak A."/>
            <person name="Alves R.J."/>
            <person name="Waszak S.M."/>
            <person name="Zhu A."/>
            <person name="Ye L."/>
            <person name="Costea P.I."/>
            <person name="Aalvink S."/>
            <person name="Belzer C."/>
            <person name="Forslund S.K."/>
            <person name="Sunagawa S."/>
            <person name="Hentschel U."/>
            <person name="Merten C."/>
            <person name="Patil K.R."/>
            <person name="Benes V."/>
            <person name="Bork P."/>
        </authorList>
    </citation>
    <scope>NUCLEOTIDE SEQUENCE [LARGE SCALE GENOMIC DNA]</scope>
    <source>
        <strain evidence="3 4">HDS1380</strain>
    </source>
</reference>
<evidence type="ECO:0000313" key="4">
    <source>
        <dbReference type="Proteomes" id="UP000291269"/>
    </source>
</evidence>
<protein>
    <submittedName>
        <fullName evidence="3">Alpha/beta hydrolase</fullName>
    </submittedName>
</protein>
<organism evidence="3 4">
    <name type="scientific">Candidatus Borkfalkia ceftriaxoniphila</name>
    <dbReference type="NCBI Taxonomy" id="2508949"/>
    <lineage>
        <taxon>Bacteria</taxon>
        <taxon>Bacillati</taxon>
        <taxon>Bacillota</taxon>
        <taxon>Clostridia</taxon>
        <taxon>Christensenellales</taxon>
        <taxon>Christensenellaceae</taxon>
        <taxon>Candidatus Borkfalkia</taxon>
    </lineage>
</organism>
<dbReference type="EMBL" id="SDOZ01000002">
    <property type="protein sequence ID" value="RXZ61345.1"/>
    <property type="molecule type" value="Genomic_DNA"/>
</dbReference>
<dbReference type="PANTHER" id="PTHR48081">
    <property type="entry name" value="AB HYDROLASE SUPERFAMILY PROTEIN C4A8.06C"/>
    <property type="match status" value="1"/>
</dbReference>
<evidence type="ECO:0000256" key="1">
    <source>
        <dbReference type="ARBA" id="ARBA00022801"/>
    </source>
</evidence>
<comment type="caution">
    <text evidence="3">The sequence shown here is derived from an EMBL/GenBank/DDBJ whole genome shotgun (WGS) entry which is preliminary data.</text>
</comment>
<name>A0A4Q2K9W1_9FIRM</name>